<dbReference type="Proteomes" id="UP000245926">
    <property type="component" value="Chromosome"/>
</dbReference>
<organism evidence="11 12">
    <name type="scientific">Methylobacterium durans</name>
    <dbReference type="NCBI Taxonomy" id="2202825"/>
    <lineage>
        <taxon>Bacteria</taxon>
        <taxon>Pseudomonadati</taxon>
        <taxon>Pseudomonadota</taxon>
        <taxon>Alphaproteobacteria</taxon>
        <taxon>Hyphomicrobiales</taxon>
        <taxon>Methylobacteriaceae</taxon>
        <taxon>Methylobacterium</taxon>
    </lineage>
</organism>
<comment type="subcellular location">
    <subcellularLocation>
        <location evidence="1 9">Cell inner membrane</location>
        <topology evidence="1 9">Single-pass membrane protein</topology>
    </subcellularLocation>
</comment>
<evidence type="ECO:0000256" key="7">
    <source>
        <dbReference type="ARBA" id="ARBA00022989"/>
    </source>
</evidence>
<dbReference type="EMBL" id="CP029550">
    <property type="protein sequence ID" value="AWN44395.1"/>
    <property type="molecule type" value="Genomic_DNA"/>
</dbReference>
<keyword evidence="3 9" id="KW-0813">Transport</keyword>
<dbReference type="KEGG" id="mets:DK389_06015"/>
<dbReference type="Gene3D" id="2.40.30.170">
    <property type="match status" value="1"/>
</dbReference>
<keyword evidence="4 9" id="KW-1003">Cell membrane</keyword>
<protein>
    <recommendedName>
        <fullName evidence="9">Membrane fusion protein (MFP) family protein</fullName>
    </recommendedName>
</protein>
<dbReference type="Gene3D" id="2.40.50.100">
    <property type="match status" value="1"/>
</dbReference>
<name>A0A2U8WDY0_9HYPH</name>
<feature type="domain" description="AprE-like beta-barrel" evidence="10">
    <location>
        <begin position="294"/>
        <end position="394"/>
    </location>
</feature>
<dbReference type="GO" id="GO:0005886">
    <property type="term" value="C:plasma membrane"/>
    <property type="evidence" value="ECO:0007669"/>
    <property type="project" value="UniProtKB-SubCell"/>
</dbReference>
<dbReference type="GO" id="GO:0015031">
    <property type="term" value="P:protein transport"/>
    <property type="evidence" value="ECO:0007669"/>
    <property type="project" value="InterPro"/>
</dbReference>
<evidence type="ECO:0000256" key="5">
    <source>
        <dbReference type="ARBA" id="ARBA00022519"/>
    </source>
</evidence>
<evidence type="ECO:0000256" key="2">
    <source>
        <dbReference type="ARBA" id="ARBA00009477"/>
    </source>
</evidence>
<evidence type="ECO:0000256" key="9">
    <source>
        <dbReference type="RuleBase" id="RU365093"/>
    </source>
</evidence>
<evidence type="ECO:0000256" key="8">
    <source>
        <dbReference type="ARBA" id="ARBA00023136"/>
    </source>
</evidence>
<dbReference type="OrthoDB" id="9810980at2"/>
<dbReference type="PANTHER" id="PTHR30386">
    <property type="entry name" value="MEMBRANE FUSION SUBUNIT OF EMRAB-TOLC MULTIDRUG EFFLUX PUMP"/>
    <property type="match status" value="1"/>
</dbReference>
<evidence type="ECO:0000256" key="6">
    <source>
        <dbReference type="ARBA" id="ARBA00022692"/>
    </source>
</evidence>
<evidence type="ECO:0000256" key="1">
    <source>
        <dbReference type="ARBA" id="ARBA00004377"/>
    </source>
</evidence>
<dbReference type="InterPro" id="IPR058982">
    <property type="entry name" value="Beta-barrel_AprE"/>
</dbReference>
<reference evidence="12" key="1">
    <citation type="submission" date="2018-05" db="EMBL/GenBank/DDBJ databases">
        <title>Complete Genome Sequence of Methylobacterium sp. 17SD2-17.</title>
        <authorList>
            <person name="Srinivasan S."/>
        </authorList>
    </citation>
    <scope>NUCLEOTIDE SEQUENCE [LARGE SCALE GENOMIC DNA]</scope>
    <source>
        <strain evidence="12">17SD2-17</strain>
    </source>
</reference>
<keyword evidence="12" id="KW-1185">Reference proteome</keyword>
<evidence type="ECO:0000259" key="10">
    <source>
        <dbReference type="Pfam" id="PF26002"/>
    </source>
</evidence>
<keyword evidence="5 9" id="KW-0997">Cell inner membrane</keyword>
<evidence type="ECO:0000313" key="11">
    <source>
        <dbReference type="EMBL" id="AWN44395.1"/>
    </source>
</evidence>
<dbReference type="PRINTS" id="PR01490">
    <property type="entry name" value="RTXTOXIND"/>
</dbReference>
<accession>A0A2U8WDY0</accession>
<gene>
    <name evidence="11" type="ORF">DK389_06015</name>
</gene>
<sequence length="418" mass="45888">MLWVIVTLILASGAVLNLVPIDMVVTGAGRIVSTEPTVVVQPLETAIVRSINVHEGQLVRKGDLLAGLDPTFSSADASALEAQVQSLQAEVDRLIAEASGQSYTPRTSDAPAAVQVALFGQRQSQYRYQMESFQQKISGLQAQLTRAEHDVRAFGERAEIASVLESKRRELERLQVGSQMNRLIAQDQRIEMQRNLTDATGTAERAGRDLKQMMAERDAFEQQWKTQVNQDLTLRSRALNDATEGLRKASLRRQLVELRAKQDAVVLNIARVSVGSVMQSGEQFITLVPTHAPLEVEARIAAEDAGYVQQGQRVTVKFDTFPFVQYGIAEGFVRIVSADSFTGAQENQRGSVGGQGQQTVWYKARVTIDNVAMHGVPGGFEMKPGMPVTADIKAGERTLLKYLFARVLPVGLEGMREP</sequence>
<dbReference type="AlphaFoldDB" id="A0A2U8WDY0"/>
<evidence type="ECO:0000313" key="12">
    <source>
        <dbReference type="Proteomes" id="UP000245926"/>
    </source>
</evidence>
<comment type="similarity">
    <text evidence="2 9">Belongs to the membrane fusion protein (MFP) (TC 8.A.1) family.</text>
</comment>
<evidence type="ECO:0000256" key="4">
    <source>
        <dbReference type="ARBA" id="ARBA00022475"/>
    </source>
</evidence>
<dbReference type="PANTHER" id="PTHR30386:SF26">
    <property type="entry name" value="TRANSPORT PROTEIN COMB"/>
    <property type="match status" value="1"/>
</dbReference>
<dbReference type="Pfam" id="PF26002">
    <property type="entry name" value="Beta-barrel_AprE"/>
    <property type="match status" value="1"/>
</dbReference>
<dbReference type="NCBIfam" id="TIGR01843">
    <property type="entry name" value="type_I_hlyD"/>
    <property type="match status" value="1"/>
</dbReference>
<dbReference type="InterPro" id="IPR010129">
    <property type="entry name" value="T1SS_HlyD"/>
</dbReference>
<keyword evidence="8" id="KW-0472">Membrane</keyword>
<keyword evidence="7" id="KW-1133">Transmembrane helix</keyword>
<dbReference type="SUPFAM" id="SSF111369">
    <property type="entry name" value="HlyD-like secretion proteins"/>
    <property type="match status" value="1"/>
</dbReference>
<dbReference type="InterPro" id="IPR050739">
    <property type="entry name" value="MFP"/>
</dbReference>
<keyword evidence="6" id="KW-0812">Transmembrane</keyword>
<proteinExistence type="inferred from homology"/>
<evidence type="ECO:0000256" key="3">
    <source>
        <dbReference type="ARBA" id="ARBA00022448"/>
    </source>
</evidence>
<dbReference type="Gene3D" id="1.10.287.470">
    <property type="entry name" value="Helix hairpin bin"/>
    <property type="match status" value="1"/>
</dbReference>